<dbReference type="SUPFAM" id="SSF81901">
    <property type="entry name" value="HCP-like"/>
    <property type="match status" value="1"/>
</dbReference>
<evidence type="ECO:0000256" key="2">
    <source>
        <dbReference type="SAM" id="MobiDB-lite"/>
    </source>
</evidence>
<feature type="compositionally biased region" description="Low complexity" evidence="2">
    <location>
        <begin position="2517"/>
        <end position="2534"/>
    </location>
</feature>
<feature type="compositionally biased region" description="Low complexity" evidence="2">
    <location>
        <begin position="685"/>
        <end position="700"/>
    </location>
</feature>
<proteinExistence type="predicted"/>
<dbReference type="GO" id="GO:0097546">
    <property type="term" value="C:ciliary base"/>
    <property type="evidence" value="ECO:0007669"/>
    <property type="project" value="TreeGrafter"/>
</dbReference>
<feature type="repeat" description="TPR" evidence="1">
    <location>
        <begin position="1528"/>
        <end position="1561"/>
    </location>
</feature>
<feature type="region of interest" description="Disordered" evidence="2">
    <location>
        <begin position="459"/>
        <end position="481"/>
    </location>
</feature>
<feature type="compositionally biased region" description="Basic residues" evidence="2">
    <location>
        <begin position="705"/>
        <end position="717"/>
    </location>
</feature>
<feature type="compositionally biased region" description="Pro residues" evidence="2">
    <location>
        <begin position="1"/>
        <end position="10"/>
    </location>
</feature>
<dbReference type="PROSITE" id="PS50005">
    <property type="entry name" value="TPR"/>
    <property type="match status" value="4"/>
</dbReference>
<accession>A0A1I8GVT2</accession>
<dbReference type="InterPro" id="IPR011990">
    <property type="entry name" value="TPR-like_helical_dom_sf"/>
</dbReference>
<feature type="region of interest" description="Disordered" evidence="2">
    <location>
        <begin position="1110"/>
        <end position="1134"/>
    </location>
</feature>
<dbReference type="PANTHER" id="PTHR44117:SF1">
    <property type="entry name" value="INTRAFLAGELLAR TRANSPORT PROTEIN 88 HOMOLOG"/>
    <property type="match status" value="1"/>
</dbReference>
<dbReference type="Pfam" id="PF13174">
    <property type="entry name" value="TPR_6"/>
    <property type="match status" value="1"/>
</dbReference>
<dbReference type="GO" id="GO:0042073">
    <property type="term" value="P:intraciliary transport"/>
    <property type="evidence" value="ECO:0007669"/>
    <property type="project" value="TreeGrafter"/>
</dbReference>
<dbReference type="GO" id="GO:0005814">
    <property type="term" value="C:centriole"/>
    <property type="evidence" value="ECO:0007669"/>
    <property type="project" value="TreeGrafter"/>
</dbReference>
<dbReference type="FunFam" id="1.25.40.10:FF:000283">
    <property type="entry name" value="Intraflagellar transport 88"/>
    <property type="match status" value="1"/>
</dbReference>
<dbReference type="SMART" id="SM00028">
    <property type="entry name" value="TPR"/>
    <property type="match status" value="9"/>
</dbReference>
<dbReference type="Gene3D" id="1.25.40.10">
    <property type="entry name" value="Tetratricopeptide repeat domain"/>
    <property type="match status" value="2"/>
</dbReference>
<sequence length="2584" mass="279631">LEQLFGPPPSGALRAARDGTGSCADDGRKVPALQKPAAPCSCLSFPSASAPPASACFCPAESEQLCSGSAAAIKSRRGRGVVKGRPELFGIRRAALSSGSGSGFPCRSRAAVRASGSWELRAKEAGRRGAAEGAGRLQLQTGEAELPGNRCRPSEQRVGGGDRSGSRISIFPAPASLLQPHTEGCECSGGAEGRGPSAQLLPSAIASCRGRLRPAAQPAALKAQPLPHLSFLSPFAERASIFCTKTSAETGLRANGEALSRKPEPFSAEKSETGKVDGDVFCCCFFLNTAVSNFPHLPRLDSVTPAVIRDSWARISLMGPSEADPEGQPCAVLNPALGEAGWRQWSGNACATPLTGNTKIASECLGLSRHPQSSFALIGHWPAISAYGRLCMNAVRHAADGEALEGEKFPKNGKHLPEGRNVPVWAGRGSADSKNNRACCAPSVCTCKQEESGYCELRPPSTKQGRQSWPAAPPDEAAVWGGENVGTRARGERGFLLPRAYGGGPGGLWGVRQGGGGGATEGYKMRCPGQRQASPDLLCTARLAPTAPRPVWEQRPAGVPHPPLPSAEESIVQADCGSLPRTRSYSAMRSGLLARGGLPKSPLQLLPSFPARAASFSTPTVPCGGGRLHSDGQWIVFYSENICEREEQLCKLCGRSTWGYTQSQQPQQRFSGAVLAQVRAGAAPWAGGPGGRAPAASPGGWRAGGRQRRRGRPGRRKAGRLRPLLLMGLREINDVVKRAANQIDLACGKAAPEEGSFITRIGGYRQVNSSPQHQQHELIRLSLINALTIPMPAAATGEPLRLQLPWLPKLVKSRNAGWPPPPPPLAESEPKGSVRPLEPQSNCRAAPGAELSTGEASSSCAGSPGRCGAAESAAVAKLLRSSLGGAERGLGRHRPAADQLRPSLTDHIVRIDPHGAEQVLVEAGLAPLVLHGGRVVQVQQVAPHDSPVSSSGHDVAHSFHLGGALSQQQAAQHGFVYGRGLLSRAVRHSGICVSKCIIEQLLKRCVQAFPRTKKIAMNQFDAMEDEDDLYGGFNEYSALNTEEILRDESVQQAVRTSHGRRAPNIAAAGTAGKPPPTGTRAGLRTGQVGAGAAGTEARPMTAVRAAGFTRNARKGSAGDIRPAPPLEAKADNSPEEKIRALEKEVVQLVEESCLALSRGEKGAALQKAKEAAKKEKDLLRKREDLSSTDQANMDLTYMVLFNLANQYQANDMYQEALNAYQAIVKNKMFAHAGRLKVNMGNIYFRQKQFAKAIKFYRMALDQIPNTHKSLRIKIMQNIGIAFIKMGQVHDAITSFEHIMQEQPDFKTGFNLLLCYYTINERNMMKMAFTKMLSVDLKLGDPDRYTLAPNSDRQTELIQEVIRNDDLRKVEMEREQDAERRIKMAAKIIAPVIEETFSDGYDWCIDQVKSSAFLNIGHDLEIDKAMMFLKQRDFHQGEESLHRKAIESLKSFEKKDTRLASAAGVNLSFLHYLEGNLQQADKYADQSLQADRYNPAALVNKGNVFYQQKDFERARDFYNDALNNDSSCVEALYNLGLVNKRLGRMEEALDAFQKLHTIFKNSAQVIYQLADVFEKIGERNQAQEWYLQLNGILPTDPKLLQRLAAFCEDEGDKSQAFSYYYDSFRYYPANLDVIEWLGAYYIEAQFCEKAIGYFERAAMMQPGQVKWPLMIASCHRRSGNYQVALETYKSVHRRFPDNVECLKFLVRISTDLGLDEAAEYTAKLKKAEKSQEAREQRQASAGRRSSVVGQAGSRENSAGTGGYRPQAQMPPQPHQQQRQPLQQQPSMDYEDPLGAERERPRTAARRAPVDEFADEELDDTLLPELFNHVLRLAAAGNVQRTLAEQVLLLQPHRVLQVADAPGQHVAAQLILGGVVHQRAPVPVGCSEHQPVIQAVQVVQRLRVQVPRHQVDWLDTLRICLLDQTRRPEQVDDPPQRRVAGGVGGRVVHGGAAGAVHGLQARPAECLKQQLQRLRRLVLCCPMGDGLAPAVSGGQALRAHLPDAPSQHFAALRVLGGAVSQGLAVLAGQVKHLFTQVLLQQLHGVHVLAPGGQMHRREAAFAVQLADQPAQVVGTLIHGGAVEDGPLSTGRLLEDGEASLALVQLQSVGALVQCRVVHREAVRGVRRAQVFGSQQLHQPLQRDNAGVLGSAVQRAGVLGSRVGEELAHAPASAAQGFAEQLQRLVGLAPASRQVGHGVAGIVCGVQHAVAELVQQEADALGLVDAVRDVLGRAGKFVLQQLRGGRSPPRLPLDAPSVEVPQQGGGPPPFGGFISSISNTEQPKAHTSVLGEYTIPSSSLNSSGAMKWRVPCAVLVLHIVAKTSLATPKSISLMRPSLGRRCSCISSERLWPEISSVKIHSSPFLMRSDLRNCTMFGCRTAFRTEISAFSFSMASSIRLALLAPSSLTILTATVCCLSVNALYTWPKPPAPSSCVLPSTSRRNSQLEKAGSRDGFTLENNFEIPSFVISWSPPAFSDFVAALRRRLLQESDILLSDAHEASEAQPTAIELSKDSTVAAISTQSTTQQQKNRQQQPSRSHLDRPPVSKPFPHLLQMRRLSSIEARSLSSSRSSAMQPSIRSDRLFFFA</sequence>
<protein>
    <submittedName>
        <fullName evidence="4">Protein kinase domain-containing protein</fullName>
    </submittedName>
</protein>
<feature type="region of interest" description="Disordered" evidence="2">
    <location>
        <begin position="685"/>
        <end position="717"/>
    </location>
</feature>
<feature type="region of interest" description="Disordered" evidence="2">
    <location>
        <begin position="815"/>
        <end position="865"/>
    </location>
</feature>
<dbReference type="SUPFAM" id="SSF48452">
    <property type="entry name" value="TPR-like"/>
    <property type="match status" value="1"/>
</dbReference>
<feature type="region of interest" description="Disordered" evidence="2">
    <location>
        <begin position="2501"/>
        <end position="2546"/>
    </location>
</feature>
<keyword evidence="1" id="KW-0802">TPR repeat</keyword>
<feature type="repeat" description="TPR" evidence="1">
    <location>
        <begin position="1272"/>
        <end position="1305"/>
    </location>
</feature>
<organism evidence="3 4">
    <name type="scientific">Macrostomum lignano</name>
    <dbReference type="NCBI Taxonomy" id="282301"/>
    <lineage>
        <taxon>Eukaryota</taxon>
        <taxon>Metazoa</taxon>
        <taxon>Spiralia</taxon>
        <taxon>Lophotrochozoa</taxon>
        <taxon>Platyhelminthes</taxon>
        <taxon>Rhabditophora</taxon>
        <taxon>Macrostomorpha</taxon>
        <taxon>Macrostomida</taxon>
        <taxon>Macrostomidae</taxon>
        <taxon>Macrostomum</taxon>
    </lineage>
</organism>
<feature type="repeat" description="TPR" evidence="1">
    <location>
        <begin position="1233"/>
        <end position="1266"/>
    </location>
</feature>
<dbReference type="InterPro" id="IPR019734">
    <property type="entry name" value="TPR_rpt"/>
</dbReference>
<reference evidence="4" key="1">
    <citation type="submission" date="2016-11" db="UniProtKB">
        <authorList>
            <consortium name="WormBaseParasite"/>
        </authorList>
    </citation>
    <scope>IDENTIFICATION</scope>
</reference>
<dbReference type="Proteomes" id="UP000095280">
    <property type="component" value="Unplaced"/>
</dbReference>
<evidence type="ECO:0000256" key="1">
    <source>
        <dbReference type="PROSITE-ProRule" id="PRU00339"/>
    </source>
</evidence>
<dbReference type="PANTHER" id="PTHR44117">
    <property type="entry name" value="INTRAFLAGELLAR TRANSPORT PROTEIN 88 HOMOLOG"/>
    <property type="match status" value="1"/>
</dbReference>
<dbReference type="Pfam" id="PF12895">
    <property type="entry name" value="ANAPC3"/>
    <property type="match status" value="1"/>
</dbReference>
<feature type="compositionally biased region" description="Basic and acidic residues" evidence="2">
    <location>
        <begin position="1727"/>
        <end position="1736"/>
    </location>
</feature>
<feature type="compositionally biased region" description="Low complexity" evidence="2">
    <location>
        <begin position="1773"/>
        <end position="1784"/>
    </location>
</feature>
<feature type="region of interest" description="Disordered" evidence="2">
    <location>
        <begin position="1727"/>
        <end position="1810"/>
    </location>
</feature>
<evidence type="ECO:0000313" key="3">
    <source>
        <dbReference type="Proteomes" id="UP000095280"/>
    </source>
</evidence>
<feature type="repeat" description="TPR" evidence="1">
    <location>
        <begin position="1494"/>
        <end position="1527"/>
    </location>
</feature>
<keyword evidence="3" id="KW-1185">Reference proteome</keyword>
<dbReference type="WBParaSite" id="maker-uti_cns_0003177-snap-gene-0.4-mRNA-1">
    <property type="protein sequence ID" value="maker-uti_cns_0003177-snap-gene-0.4-mRNA-1"/>
    <property type="gene ID" value="maker-uti_cns_0003177-snap-gene-0.4"/>
</dbReference>
<feature type="region of interest" description="Disordered" evidence="2">
    <location>
        <begin position="146"/>
        <end position="165"/>
    </location>
</feature>
<dbReference type="GO" id="GO:0019894">
    <property type="term" value="F:kinesin binding"/>
    <property type="evidence" value="ECO:0007669"/>
    <property type="project" value="TreeGrafter"/>
</dbReference>
<name>A0A1I8GVT2_9PLAT</name>
<dbReference type="GO" id="GO:0036064">
    <property type="term" value="C:ciliary basal body"/>
    <property type="evidence" value="ECO:0007669"/>
    <property type="project" value="TreeGrafter"/>
</dbReference>
<feature type="region of interest" description="Disordered" evidence="2">
    <location>
        <begin position="1"/>
        <end position="28"/>
    </location>
</feature>
<dbReference type="GO" id="GO:0097730">
    <property type="term" value="C:non-motile cilium"/>
    <property type="evidence" value="ECO:0007669"/>
    <property type="project" value="TreeGrafter"/>
</dbReference>
<dbReference type="GO" id="GO:1905515">
    <property type="term" value="P:non-motile cilium assembly"/>
    <property type="evidence" value="ECO:0007669"/>
    <property type="project" value="TreeGrafter"/>
</dbReference>
<dbReference type="Pfam" id="PF13432">
    <property type="entry name" value="TPR_16"/>
    <property type="match status" value="1"/>
</dbReference>
<evidence type="ECO:0000313" key="4">
    <source>
        <dbReference type="WBParaSite" id="maker-uti_cns_0003177-snap-gene-0.4-mRNA-1"/>
    </source>
</evidence>